<evidence type="ECO:0000256" key="2">
    <source>
        <dbReference type="ARBA" id="ARBA00022741"/>
    </source>
</evidence>
<dbReference type="Gene3D" id="1.10.510.10">
    <property type="entry name" value="Transferase(Phosphotransferase) domain 1"/>
    <property type="match status" value="1"/>
</dbReference>
<dbReference type="Gene3D" id="3.30.200.20">
    <property type="entry name" value="Phosphorylase Kinase, domain 1"/>
    <property type="match status" value="1"/>
</dbReference>
<feature type="binding site" evidence="5">
    <location>
        <position position="41"/>
    </location>
    <ligand>
        <name>ATP</name>
        <dbReference type="ChEBI" id="CHEBI:30616"/>
    </ligand>
</feature>
<dbReference type="SUPFAM" id="SSF56112">
    <property type="entry name" value="Protein kinase-like (PK-like)"/>
    <property type="match status" value="1"/>
</dbReference>
<gene>
    <name evidence="8" type="ORF">CL6EHI_035950</name>
</gene>
<dbReference type="VEuPathDB" id="AmoebaDB:KM1_113680"/>
<dbReference type="VEuPathDB" id="AmoebaDB:KM1_065730"/>
<reference evidence="8 9" key="1">
    <citation type="submission" date="2016-05" db="EMBL/GenBank/DDBJ databases">
        <title>First whole genome sequencing of Entamoeba histolytica HM1:IMSS-clone-6.</title>
        <authorList>
            <person name="Mukherjee Avik.K."/>
            <person name="Izumyama S."/>
            <person name="Nakada-Tsukui K."/>
            <person name="Nozaki T."/>
        </authorList>
    </citation>
    <scope>NUCLEOTIDE SEQUENCE [LARGE SCALE GENOMIC DNA]</scope>
    <source>
        <strain evidence="8 9">HM1:IMSS clone 6</strain>
    </source>
</reference>
<dbReference type="GO" id="GO:0005524">
    <property type="term" value="F:ATP binding"/>
    <property type="evidence" value="ECO:0007669"/>
    <property type="project" value="UniProtKB-UniRule"/>
</dbReference>
<evidence type="ECO:0000259" key="7">
    <source>
        <dbReference type="PROSITE" id="PS50011"/>
    </source>
</evidence>
<evidence type="ECO:0000256" key="5">
    <source>
        <dbReference type="PROSITE-ProRule" id="PRU10141"/>
    </source>
</evidence>
<dbReference type="InterPro" id="IPR000719">
    <property type="entry name" value="Prot_kinase_dom"/>
</dbReference>
<comment type="caution">
    <text evidence="8">The sequence shown here is derived from an EMBL/GenBank/DDBJ whole genome shotgun (WGS) entry which is preliminary data.</text>
</comment>
<dbReference type="OMA" id="IEYHEIQ"/>
<evidence type="ECO:0000256" key="3">
    <source>
        <dbReference type="ARBA" id="ARBA00022777"/>
    </source>
</evidence>
<accession>A0A175JVH4</accession>
<dbReference type="GO" id="GO:0005737">
    <property type="term" value="C:cytoplasm"/>
    <property type="evidence" value="ECO:0007669"/>
    <property type="project" value="TreeGrafter"/>
</dbReference>
<feature type="compositionally biased region" description="Acidic residues" evidence="6">
    <location>
        <begin position="126"/>
        <end position="158"/>
    </location>
</feature>
<dbReference type="GO" id="GO:0005634">
    <property type="term" value="C:nucleus"/>
    <property type="evidence" value="ECO:0007669"/>
    <property type="project" value="TreeGrafter"/>
</dbReference>
<evidence type="ECO:0000256" key="1">
    <source>
        <dbReference type="ARBA" id="ARBA00022679"/>
    </source>
</evidence>
<evidence type="ECO:0000256" key="6">
    <source>
        <dbReference type="SAM" id="MobiDB-lite"/>
    </source>
</evidence>
<evidence type="ECO:0000256" key="4">
    <source>
        <dbReference type="ARBA" id="ARBA00022840"/>
    </source>
</evidence>
<dbReference type="PROSITE" id="PS50011">
    <property type="entry name" value="PROTEIN_KINASE_DOM"/>
    <property type="match status" value="1"/>
</dbReference>
<keyword evidence="2 5" id="KW-0547">Nucleotide-binding</keyword>
<keyword evidence="4 5" id="KW-0067">ATP-binding</keyword>
<dbReference type="VEuPathDB" id="AmoebaDB:EHI8A_193850"/>
<keyword evidence="1" id="KW-0808">Transferase</keyword>
<dbReference type="GO" id="GO:0004694">
    <property type="term" value="F:eukaryotic translation initiation factor 2alpha kinase activity"/>
    <property type="evidence" value="ECO:0007669"/>
    <property type="project" value="TreeGrafter"/>
</dbReference>
<feature type="compositionally biased region" description="Basic and acidic residues" evidence="6">
    <location>
        <begin position="159"/>
        <end position="169"/>
    </location>
</feature>
<feature type="compositionally biased region" description="Acidic residues" evidence="6">
    <location>
        <begin position="170"/>
        <end position="180"/>
    </location>
</feature>
<dbReference type="Proteomes" id="UP000078387">
    <property type="component" value="Unassembled WGS sequence"/>
</dbReference>
<dbReference type="PANTHER" id="PTHR11042">
    <property type="entry name" value="EUKARYOTIC TRANSLATION INITIATION FACTOR 2-ALPHA KINASE EIF2-ALPHA KINASE -RELATED"/>
    <property type="match status" value="1"/>
</dbReference>
<feature type="domain" description="Protein kinase" evidence="7">
    <location>
        <begin position="12"/>
        <end position="397"/>
    </location>
</feature>
<protein>
    <submittedName>
        <fullName evidence="8">Protein kinase domain containing protein</fullName>
    </submittedName>
</protein>
<dbReference type="VEuPathDB" id="AmoebaDB:EHI7A_025480"/>
<dbReference type="SMART" id="SM00220">
    <property type="entry name" value="S_TKc"/>
    <property type="match status" value="1"/>
</dbReference>
<dbReference type="AlphaFoldDB" id="A0A175JVH4"/>
<feature type="region of interest" description="Disordered" evidence="6">
    <location>
        <begin position="126"/>
        <end position="184"/>
    </location>
</feature>
<dbReference type="InterPro" id="IPR017441">
    <property type="entry name" value="Protein_kinase_ATP_BS"/>
</dbReference>
<proteinExistence type="predicted"/>
<organism evidence="8 9">
    <name type="scientific">Entamoeba histolytica</name>
    <dbReference type="NCBI Taxonomy" id="5759"/>
    <lineage>
        <taxon>Eukaryota</taxon>
        <taxon>Amoebozoa</taxon>
        <taxon>Evosea</taxon>
        <taxon>Archamoebae</taxon>
        <taxon>Mastigamoebida</taxon>
        <taxon>Entamoebidae</taxon>
        <taxon>Entamoeba</taxon>
    </lineage>
</organism>
<evidence type="ECO:0000313" key="8">
    <source>
        <dbReference type="EMBL" id="GAT97465.1"/>
    </source>
</evidence>
<keyword evidence="3 8" id="KW-0418">Kinase</keyword>
<dbReference type="PANTHER" id="PTHR11042:SF187">
    <property type="entry name" value="EUKARYOTIC TRANSLATION INITIATION FACTOR 2-ALPHA KINASE 2"/>
    <property type="match status" value="1"/>
</dbReference>
<evidence type="ECO:0000313" key="9">
    <source>
        <dbReference type="Proteomes" id="UP000078387"/>
    </source>
</evidence>
<dbReference type="InterPro" id="IPR050339">
    <property type="entry name" value="CC_SR_Kinase"/>
</dbReference>
<dbReference type="VEuPathDB" id="AmoebaDB:EHI_035950"/>
<sequence>MSEGPRFLQKDFSQIELIGSGSYGKVYSAVRNDDKKKYAIKVLITTGEVRMEEVKNEIRSLACINNNKYIVRYYDTWIERLSEEDYEWVNKQKNDPDEDKSVDDDTNYFSEEEMEFDEVSCLDPNEIEWEDSPYSNESEEYSSQEDEYEYEYIEESETIENKEENKEEENKEEENEENKEEENVNLTIVENKIQDNQSEKYGICIQMEYCTGGDLSKIIKNKELHYSSQEGKNKVMNYFKQIVMGVSAIHQHCIIHGDLKPGNILKEKDTMKIGDFGLARTNTDYKSKILGTIGYAAPEIVTGNYDNKIDIYSLGIILYEMCLSPTTRSEFIYNLDRLKNQRKINGTVENQYQMYKELILEMTEPNPKDRPTIDEVLKKLTILDEDLKKISELLPFIQEKSNLWPQLSAAIESKMKEKIKDIEKEETEEFELTPTHLEIIRSLTEIHILYGTKAMFMNPFIPSSLLKESGIEYHEVQSPLLINKEGELMVLINNYQEVVRVIINQIKDPTSYIIRIPTVSLHVTKEPTVSPSLVYINTSISNEQHQFDIIECIILIGSIINVFMNKSKLHISHSGINEMIHNNKELEEIMIKKPIQSLASIKTIIQKYRNERFNYIIPIFNYLKENEDIVYDIGISGNNNQGLYFEVKNEEGKVSLIGGETKIKKNKVEIKTIGYWIKVDNIYQSLGDKKGLVAKRKVIVKGISDKMSKASMKIYLEYFGFNVIYEESNSEYKGCWIKLNVHKDGKYDFFTNCFWDIGVTLNIYIDKDLIRKEILPLGKAIGSMQKQYTKKSIPMLIADEKLVSNELWEWILLPKEKFQKRKKTIISQNGVSFIRELEEFKKNLKSKCKFILKRGNDKKIITQ</sequence>
<dbReference type="EMBL" id="BDEQ01000001">
    <property type="protein sequence ID" value="GAT97465.1"/>
    <property type="molecule type" value="Genomic_DNA"/>
</dbReference>
<dbReference type="Pfam" id="PF00069">
    <property type="entry name" value="Pkinase"/>
    <property type="match status" value="2"/>
</dbReference>
<dbReference type="eggNOG" id="KOG1035">
    <property type="taxonomic scope" value="Eukaryota"/>
</dbReference>
<dbReference type="PROSITE" id="PS00107">
    <property type="entry name" value="PROTEIN_KINASE_ATP"/>
    <property type="match status" value="1"/>
</dbReference>
<dbReference type="VEuPathDB" id="AmoebaDB:EHI5A_043680"/>
<name>A0A175JVH4_ENTHI</name>
<dbReference type="InterPro" id="IPR011009">
    <property type="entry name" value="Kinase-like_dom_sf"/>
</dbReference>
<dbReference type="VEuPathDB" id="AmoebaDB:KM1_065620"/>